<reference evidence="2 3" key="1">
    <citation type="journal article" date="2016" name="PLoS Pathog.">
        <title>Biosynthesis of antibiotic leucinostatins in bio-control fungus Purpureocillium lilacinum and their inhibition on phytophthora revealed by genome mining.</title>
        <authorList>
            <person name="Wang G."/>
            <person name="Liu Z."/>
            <person name="Lin R."/>
            <person name="Li E."/>
            <person name="Mao Z."/>
            <person name="Ling J."/>
            <person name="Yang Y."/>
            <person name="Yin W.B."/>
            <person name="Xie B."/>
        </authorList>
    </citation>
    <scope>NUCLEOTIDE SEQUENCE [LARGE SCALE GENOMIC DNA]</scope>
    <source>
        <strain evidence="2">170</strain>
    </source>
</reference>
<dbReference type="GeneID" id="33936533"/>
<evidence type="ECO:0000256" key="1">
    <source>
        <dbReference type="SAM" id="MobiDB-lite"/>
    </source>
</evidence>
<keyword evidence="3" id="KW-1185">Reference proteome</keyword>
<evidence type="ECO:0000313" key="3">
    <source>
        <dbReference type="Proteomes" id="UP000078397"/>
    </source>
</evidence>
<sequence>MTLDSIRLTRSGTEHGSEVAGVTIPSRSVNRGGSFWFRPGRRWPVEIPPFCQGWLSPNESKACGKVSDEWKTRKATGGERRNARYQGYGGEAPRKPYEPYEP</sequence>
<feature type="region of interest" description="Disordered" evidence="1">
    <location>
        <begin position="66"/>
        <end position="102"/>
    </location>
</feature>
<gene>
    <name evidence="2" type="ORF">VFPPC_17590</name>
</gene>
<feature type="compositionally biased region" description="Basic and acidic residues" evidence="1">
    <location>
        <begin position="66"/>
        <end position="82"/>
    </location>
</feature>
<dbReference type="AlphaFoldDB" id="A0A219AR36"/>
<dbReference type="EMBL" id="LSBJ02000002">
    <property type="protein sequence ID" value="OWT43247.1"/>
    <property type="molecule type" value="Genomic_DNA"/>
</dbReference>
<comment type="caution">
    <text evidence="2">The sequence shown here is derived from an EMBL/GenBank/DDBJ whole genome shotgun (WGS) entry which is preliminary data.</text>
</comment>
<feature type="compositionally biased region" description="Basic and acidic residues" evidence="1">
    <location>
        <begin position="92"/>
        <end position="102"/>
    </location>
</feature>
<accession>A0A219AR36</accession>
<evidence type="ECO:0000313" key="2">
    <source>
        <dbReference type="EMBL" id="OWT43247.1"/>
    </source>
</evidence>
<proteinExistence type="predicted"/>
<dbReference type="Proteomes" id="UP000078397">
    <property type="component" value="Unassembled WGS sequence"/>
</dbReference>
<feature type="region of interest" description="Disordered" evidence="1">
    <location>
        <begin position="1"/>
        <end position="20"/>
    </location>
</feature>
<organism evidence="2 3">
    <name type="scientific">Pochonia chlamydosporia 170</name>
    <dbReference type="NCBI Taxonomy" id="1380566"/>
    <lineage>
        <taxon>Eukaryota</taxon>
        <taxon>Fungi</taxon>
        <taxon>Dikarya</taxon>
        <taxon>Ascomycota</taxon>
        <taxon>Pezizomycotina</taxon>
        <taxon>Sordariomycetes</taxon>
        <taxon>Hypocreomycetidae</taxon>
        <taxon>Hypocreales</taxon>
        <taxon>Clavicipitaceae</taxon>
        <taxon>Pochonia</taxon>
    </lineage>
</organism>
<dbReference type="KEGG" id="pchm:VFPPC_17590"/>
<protein>
    <submittedName>
        <fullName evidence="2">Uncharacterized protein</fullName>
    </submittedName>
</protein>
<dbReference type="RefSeq" id="XP_022285687.1">
    <property type="nucleotide sequence ID" value="XM_022429286.1"/>
</dbReference>
<name>A0A219AR36_METCM</name>